<keyword evidence="1" id="KW-0812">Transmembrane</keyword>
<dbReference type="EMBL" id="BAABAS010000011">
    <property type="protein sequence ID" value="GAA4234764.1"/>
    <property type="molecule type" value="Genomic_DNA"/>
</dbReference>
<organism evidence="2 3">
    <name type="scientific">Actinomadura meridiana</name>
    <dbReference type="NCBI Taxonomy" id="559626"/>
    <lineage>
        <taxon>Bacteria</taxon>
        <taxon>Bacillati</taxon>
        <taxon>Actinomycetota</taxon>
        <taxon>Actinomycetes</taxon>
        <taxon>Streptosporangiales</taxon>
        <taxon>Thermomonosporaceae</taxon>
        <taxon>Actinomadura</taxon>
    </lineage>
</organism>
<protein>
    <submittedName>
        <fullName evidence="2">Uncharacterized protein</fullName>
    </submittedName>
</protein>
<dbReference type="Proteomes" id="UP001501710">
    <property type="component" value="Unassembled WGS sequence"/>
</dbReference>
<keyword evidence="3" id="KW-1185">Reference proteome</keyword>
<feature type="transmembrane region" description="Helical" evidence="1">
    <location>
        <begin position="66"/>
        <end position="88"/>
    </location>
</feature>
<feature type="transmembrane region" description="Helical" evidence="1">
    <location>
        <begin position="95"/>
        <end position="117"/>
    </location>
</feature>
<feature type="transmembrane region" description="Helical" evidence="1">
    <location>
        <begin position="150"/>
        <end position="171"/>
    </location>
</feature>
<keyword evidence="1" id="KW-0472">Membrane</keyword>
<name>A0ABP8C6V2_9ACTN</name>
<gene>
    <name evidence="2" type="ORF">GCM10022254_40410</name>
</gene>
<keyword evidence="1" id="KW-1133">Transmembrane helix</keyword>
<evidence type="ECO:0000313" key="2">
    <source>
        <dbReference type="EMBL" id="GAA4234764.1"/>
    </source>
</evidence>
<accession>A0ABP8C6V2</accession>
<reference evidence="3" key="1">
    <citation type="journal article" date="2019" name="Int. J. Syst. Evol. Microbiol.">
        <title>The Global Catalogue of Microorganisms (GCM) 10K type strain sequencing project: providing services to taxonomists for standard genome sequencing and annotation.</title>
        <authorList>
            <consortium name="The Broad Institute Genomics Platform"/>
            <consortium name="The Broad Institute Genome Sequencing Center for Infectious Disease"/>
            <person name="Wu L."/>
            <person name="Ma J."/>
        </authorList>
    </citation>
    <scope>NUCLEOTIDE SEQUENCE [LARGE SCALE GENOMIC DNA]</scope>
    <source>
        <strain evidence="3">JCM 17440</strain>
    </source>
</reference>
<evidence type="ECO:0000313" key="3">
    <source>
        <dbReference type="Proteomes" id="UP001501710"/>
    </source>
</evidence>
<evidence type="ECO:0000256" key="1">
    <source>
        <dbReference type="SAM" id="Phobius"/>
    </source>
</evidence>
<comment type="caution">
    <text evidence="2">The sequence shown here is derived from an EMBL/GenBank/DDBJ whole genome shotgun (WGS) entry which is preliminary data.</text>
</comment>
<sequence>MINPLGFVAVVFAFLILPCASVTVKDWSPLTTSDLSPFKAATEGSATGANIPFDHAFYQNDFSWPWALRLGTAVTVLVIAAGAGTGLFRSAERRLLRAAQVAAVAEVFLVLAVLSVASRMEETTYVVLANLVQLDDVSHFQITAGPEGGFWLSLIGLALIFAINLLALRIIRRRD</sequence>
<proteinExistence type="predicted"/>